<dbReference type="SUPFAM" id="SSF52833">
    <property type="entry name" value="Thioredoxin-like"/>
    <property type="match status" value="1"/>
</dbReference>
<keyword evidence="2" id="KW-1185">Reference proteome</keyword>
<reference evidence="1 2" key="1">
    <citation type="journal article" date="2015" name="Int. Biodeterior. Biodegradation">
        <title>Physiological and genetic screening methods for the isolation of methyl tert-butyl ether-degrading bacteria for bioremediation purposes.</title>
        <authorList>
            <person name="Guisado I.M."/>
            <person name="Purswani J."/>
            <person name="Gonzalez Lopez J."/>
            <person name="Pozo C."/>
        </authorList>
    </citation>
    <scope>NUCLEOTIDE SEQUENCE [LARGE SCALE GENOMIC DNA]</scope>
    <source>
        <strain evidence="1 2">SH7</strain>
    </source>
</reference>
<dbReference type="AlphaFoldDB" id="A0A0W1AW08"/>
<dbReference type="EMBL" id="LCZJ02000026">
    <property type="protein sequence ID" value="KTD85443.1"/>
    <property type="molecule type" value="Genomic_DNA"/>
</dbReference>
<evidence type="ECO:0000313" key="2">
    <source>
        <dbReference type="Proteomes" id="UP000054709"/>
    </source>
</evidence>
<dbReference type="Pfam" id="PF13743">
    <property type="entry name" value="Thioredoxin_5"/>
    <property type="match status" value="1"/>
</dbReference>
<dbReference type="RefSeq" id="WP_060624298.1">
    <property type="nucleotide sequence ID" value="NZ_LCZJ02000026.1"/>
</dbReference>
<dbReference type="GO" id="GO:0016853">
    <property type="term" value="F:isomerase activity"/>
    <property type="evidence" value="ECO:0007669"/>
    <property type="project" value="UniProtKB-KW"/>
</dbReference>
<dbReference type="Gene3D" id="3.40.30.10">
    <property type="entry name" value="Glutaredoxin"/>
    <property type="match status" value="1"/>
</dbReference>
<organism evidence="1 2">
    <name type="scientific">Paenibacillus etheri</name>
    <dbReference type="NCBI Taxonomy" id="1306852"/>
    <lineage>
        <taxon>Bacteria</taxon>
        <taxon>Bacillati</taxon>
        <taxon>Bacillota</taxon>
        <taxon>Bacilli</taxon>
        <taxon>Bacillales</taxon>
        <taxon>Paenibacillaceae</taxon>
        <taxon>Paenibacillus</taxon>
    </lineage>
</organism>
<dbReference type="CDD" id="cd03025">
    <property type="entry name" value="DsbA_FrnE_like"/>
    <property type="match status" value="1"/>
</dbReference>
<dbReference type="OrthoDB" id="9813770at2"/>
<protein>
    <submittedName>
        <fullName evidence="1">Dithiol-disulfide isomerase</fullName>
    </submittedName>
</protein>
<sequence>MNNNNMMCDLKTGVCGPGDEEKMEMIDFNQLSKKITLYYATDPICSHCWALEPILNRFILQFGQYFNVKTIMGGLLSSWNGFADVSNGIQQPADVAEHWREVGLHSRMPIDGSLWKNNPILSSYPPSRVYKVIQNTYPGKENEFLRRAREAVFAFNQNIGEEQTLVDIVNNIGLNGEEIVADAALESAQDLLEQDFELAGRLGVRGFPTIIMVNEENKGVKIVGARSLEAYVDGLQQVYNGDVKAENVPFLSELIKEGNILFSKEIEVLYDIESSDIESFIASEMIEGSYSIKCVLGESYVVS</sequence>
<comment type="caution">
    <text evidence="1">The sequence shown here is derived from an EMBL/GenBank/DDBJ whole genome shotgun (WGS) entry which is preliminary data.</text>
</comment>
<dbReference type="Gene3D" id="1.10.472.60">
    <property type="entry name" value="putative protein disulfide isomerase domain"/>
    <property type="match status" value="1"/>
</dbReference>
<keyword evidence="1" id="KW-0413">Isomerase</keyword>
<dbReference type="Proteomes" id="UP000054709">
    <property type="component" value="Unassembled WGS sequence"/>
</dbReference>
<dbReference type="PANTHER" id="PTHR13887">
    <property type="entry name" value="GLUTATHIONE S-TRANSFERASE KAPPA"/>
    <property type="match status" value="1"/>
</dbReference>
<dbReference type="InterPro" id="IPR036249">
    <property type="entry name" value="Thioredoxin-like_sf"/>
</dbReference>
<dbReference type="PANTHER" id="PTHR13887:SF54">
    <property type="entry name" value="DSBA FAMILY PROTEIN"/>
    <property type="match status" value="1"/>
</dbReference>
<proteinExistence type="predicted"/>
<accession>A0A0W1AW08</accession>
<gene>
    <name evidence="1" type="ORF">UQ64_18195</name>
</gene>
<evidence type="ECO:0000313" key="1">
    <source>
        <dbReference type="EMBL" id="KTD85443.1"/>
    </source>
</evidence>
<name>A0A0W1AW08_9BACL</name>